<evidence type="ECO:0000256" key="1">
    <source>
        <dbReference type="ARBA" id="ARBA00009291"/>
    </source>
</evidence>
<reference evidence="5" key="1">
    <citation type="journal article" date="2022" name="New Phytol.">
        <title>Evolutionary transition to the ectomycorrhizal habit in the genomes of a hyperdiverse lineage of mushroom-forming fungi.</title>
        <authorList>
            <person name="Looney B."/>
            <person name="Miyauchi S."/>
            <person name="Morin E."/>
            <person name="Drula E."/>
            <person name="Courty P.E."/>
            <person name="Kohler A."/>
            <person name="Kuo A."/>
            <person name="LaButti K."/>
            <person name="Pangilinan J."/>
            <person name="Lipzen A."/>
            <person name="Riley R."/>
            <person name="Andreopoulos W."/>
            <person name="He G."/>
            <person name="Johnson J."/>
            <person name="Nolan M."/>
            <person name="Tritt A."/>
            <person name="Barry K.W."/>
            <person name="Grigoriev I.V."/>
            <person name="Nagy L.G."/>
            <person name="Hibbett D."/>
            <person name="Henrissat B."/>
            <person name="Matheny P.B."/>
            <person name="Labbe J."/>
            <person name="Martin F.M."/>
        </authorList>
    </citation>
    <scope>NUCLEOTIDE SEQUENCE</scope>
    <source>
        <strain evidence="5">BPL690</strain>
    </source>
</reference>
<evidence type="ECO:0000313" key="6">
    <source>
        <dbReference type="Proteomes" id="UP001203297"/>
    </source>
</evidence>
<feature type="coiled-coil region" evidence="3">
    <location>
        <begin position="329"/>
        <end position="368"/>
    </location>
</feature>
<feature type="compositionally biased region" description="Basic and acidic residues" evidence="4">
    <location>
        <begin position="416"/>
        <end position="437"/>
    </location>
</feature>
<feature type="compositionally biased region" description="Low complexity" evidence="4">
    <location>
        <begin position="488"/>
        <end position="502"/>
    </location>
</feature>
<feature type="compositionally biased region" description="Pro residues" evidence="4">
    <location>
        <begin position="564"/>
        <end position="574"/>
    </location>
</feature>
<feature type="compositionally biased region" description="Basic residues" evidence="4">
    <location>
        <begin position="466"/>
        <end position="483"/>
    </location>
</feature>
<feature type="compositionally biased region" description="Pro residues" evidence="4">
    <location>
        <begin position="536"/>
        <end position="549"/>
    </location>
</feature>
<evidence type="ECO:0000256" key="3">
    <source>
        <dbReference type="SAM" id="Coils"/>
    </source>
</evidence>
<dbReference type="Pfam" id="PF11559">
    <property type="entry name" value="ADIP"/>
    <property type="match status" value="1"/>
</dbReference>
<dbReference type="PANTHER" id="PTHR47057">
    <property type="entry name" value="AFADIN/ALPHA-ACTININ-BINDING"/>
    <property type="match status" value="1"/>
</dbReference>
<sequence length="701" mass="74994">MASTPAPNNVVHVHWALSPLSQSDTSSSTSTSAASVSSTSTLQYINAQLISHGFTIHPGLSLDGLSSAEAESVVKCLLSMLGQRVEDMTRAEELTTKLRTLSYDHERLRSMHDSEKETAEVAEREVAAAKAKLTTANRTQQQAEAAHKQTISDLQRTRSSLQALRATHVAELKKRDKEIEAMRERWSKLSDSQLKMGNVPSGMTIQPANALALDGGTLQKGKGLVDTALEGAEKACVQLRDENAELKGLIVDTANAVRKILHKAVSPDPDDLEFPPPMATIDFFPLGSPDTAFERLSALLTTLRDALTTLRASATPIVPGSEMKPQISLADLEKKAAESEAKAHKWEIEELKTTIAGLRDELRKVKAEKKPAPATQMQTIPIPTVHDDLLSCLPPQTDELETGTGSQSHIVGINPEPDKSEVESDFKQDERSAKKVELLSTAPAPAPTKHAPVPVPVPQAGPSRLSPRKTRSKSKGKLAHKSPLKAVRASASSAKRSSTTSSRPKRLSTKRVEAPFETEVIPSTVPTSLLPTSFVLPPPSPQSRLPPHPASLSAPSAPLSFPSTTPPFPPPAPAPKASSSTSLAPSFTPTEKESQVAVVPDAGAQLESQIPLTPKLFPVAKPMVRNMAHAYSPAKPSPLSRILMLADSPEGMTLTETVAHTHVPTFAPGPTLALPPFSSQPVMPVPIPIPAFTTTVLNHHQ</sequence>
<feature type="compositionally biased region" description="Low complexity" evidence="4">
    <location>
        <begin position="550"/>
        <end position="563"/>
    </location>
</feature>
<comment type="caution">
    <text evidence="5">The sequence shown here is derived from an EMBL/GenBank/DDBJ whole genome shotgun (WGS) entry which is preliminary data.</text>
</comment>
<evidence type="ECO:0000313" key="5">
    <source>
        <dbReference type="EMBL" id="KAI0291527.1"/>
    </source>
</evidence>
<feature type="region of interest" description="Disordered" evidence="4">
    <location>
        <begin position="528"/>
        <end position="594"/>
    </location>
</feature>
<dbReference type="Proteomes" id="UP001203297">
    <property type="component" value="Unassembled WGS sequence"/>
</dbReference>
<keyword evidence="2 3" id="KW-0175">Coiled coil</keyword>
<protein>
    <submittedName>
        <fullName evidence="5">Afadin and alpha-actinin-binding-domain-containing protein</fullName>
    </submittedName>
</protein>
<dbReference type="PANTHER" id="PTHR47057:SF1">
    <property type="entry name" value="AFADIN_ALPHA-ACTININ-BINDING PROTEIN"/>
    <property type="match status" value="1"/>
</dbReference>
<feature type="coiled-coil region" evidence="3">
    <location>
        <begin position="105"/>
        <end position="146"/>
    </location>
</feature>
<dbReference type="EMBL" id="WTXG01000154">
    <property type="protein sequence ID" value="KAI0291527.1"/>
    <property type="molecule type" value="Genomic_DNA"/>
</dbReference>
<comment type="similarity">
    <text evidence="1">Belongs to the ADIP family.</text>
</comment>
<proteinExistence type="inferred from homology"/>
<evidence type="ECO:0000256" key="4">
    <source>
        <dbReference type="SAM" id="MobiDB-lite"/>
    </source>
</evidence>
<dbReference type="AlphaFoldDB" id="A0AAD4QF87"/>
<accession>A0AAD4QF87</accession>
<dbReference type="InterPro" id="IPR021622">
    <property type="entry name" value="Afadin/alpha-actinin-bd"/>
</dbReference>
<feature type="compositionally biased region" description="Low complexity" evidence="4">
    <location>
        <begin position="575"/>
        <end position="589"/>
    </location>
</feature>
<feature type="region of interest" description="Disordered" evidence="4">
    <location>
        <begin position="387"/>
        <end position="514"/>
    </location>
</feature>
<name>A0AAD4QF87_9AGAM</name>
<organism evidence="5 6">
    <name type="scientific">Multifurca ochricompacta</name>
    <dbReference type="NCBI Taxonomy" id="376703"/>
    <lineage>
        <taxon>Eukaryota</taxon>
        <taxon>Fungi</taxon>
        <taxon>Dikarya</taxon>
        <taxon>Basidiomycota</taxon>
        <taxon>Agaricomycotina</taxon>
        <taxon>Agaricomycetes</taxon>
        <taxon>Russulales</taxon>
        <taxon>Russulaceae</taxon>
        <taxon>Multifurca</taxon>
    </lineage>
</organism>
<evidence type="ECO:0000256" key="2">
    <source>
        <dbReference type="ARBA" id="ARBA00023054"/>
    </source>
</evidence>
<keyword evidence="6" id="KW-1185">Reference proteome</keyword>
<gene>
    <name evidence="5" type="ORF">B0F90DRAFT_1928846</name>
</gene>